<proteinExistence type="predicted"/>
<evidence type="ECO:0000313" key="1">
    <source>
        <dbReference type="EMBL" id="KAK9319958.1"/>
    </source>
</evidence>
<dbReference type="EMBL" id="MU970152">
    <property type="protein sequence ID" value="KAK9319958.1"/>
    <property type="molecule type" value="Genomic_DNA"/>
</dbReference>
<name>A0ACC3TIL1_9ASCO</name>
<protein>
    <submittedName>
        <fullName evidence="1">Uncharacterized protein</fullName>
    </submittedName>
</protein>
<comment type="caution">
    <text evidence="1">The sequence shown here is derived from an EMBL/GenBank/DDBJ whole genome shotgun (WGS) entry which is preliminary data.</text>
</comment>
<sequence>EVRDEDDWDLDDAVEEYTGLGASEDQEPQIDTDELLRTFMDGIPPPPKAADVAKLPCPVIIPQRRPRNKSRGFIRAYAPVLEGCGIDQTMFMNFLKTFHQASQASYRPEFSFTPHQLIQPPQSSPYLDVINLAAFAAGFAPSGIAKAASVAVQVSVGFAKEIQARQRTNSFLDKMNNEFFKPRGLFCLIMTYKPDQSAPHEIVDICQTVRQTLAPASSTAREHLKKFRLSSGKTYGEVELPESAPLIFPALDSLASDNGQEQNKLKRSQKFIADYFDRRSQATYARQNPESSLAVPIDAQFASRYSDPNHPANSGSLIALVTGGKVDPRRRRRERRVSRRGQDPSTVPVGPREGPIKRMLKQDVLYLMIVNLPTDDEMEAAKVQVNNLMAAA</sequence>
<gene>
    <name evidence="1" type="ORF">V1517DRAFT_356584</name>
</gene>
<evidence type="ECO:0000313" key="2">
    <source>
        <dbReference type="Proteomes" id="UP001489719"/>
    </source>
</evidence>
<accession>A0ACC3TIL1</accession>
<keyword evidence="2" id="KW-1185">Reference proteome</keyword>
<reference evidence="2" key="1">
    <citation type="journal article" date="2024" name="Front. Bioeng. Biotechnol.">
        <title>Genome-scale model development and genomic sequencing of the oleaginous clade Lipomyces.</title>
        <authorList>
            <person name="Czajka J.J."/>
            <person name="Han Y."/>
            <person name="Kim J."/>
            <person name="Mondo S.J."/>
            <person name="Hofstad B.A."/>
            <person name="Robles A."/>
            <person name="Haridas S."/>
            <person name="Riley R."/>
            <person name="LaButti K."/>
            <person name="Pangilinan J."/>
            <person name="Andreopoulos W."/>
            <person name="Lipzen A."/>
            <person name="Yan J."/>
            <person name="Wang M."/>
            <person name="Ng V."/>
            <person name="Grigoriev I.V."/>
            <person name="Spatafora J.W."/>
            <person name="Magnuson J.K."/>
            <person name="Baker S.E."/>
            <person name="Pomraning K.R."/>
        </authorList>
    </citation>
    <scope>NUCLEOTIDE SEQUENCE [LARGE SCALE GENOMIC DNA]</scope>
    <source>
        <strain evidence="2">CBS 10300</strain>
    </source>
</reference>
<dbReference type="Proteomes" id="UP001489719">
    <property type="component" value="Unassembled WGS sequence"/>
</dbReference>
<feature type="non-terminal residue" evidence="1">
    <location>
        <position position="1"/>
    </location>
</feature>
<organism evidence="1 2">
    <name type="scientific">Lipomyces orientalis</name>
    <dbReference type="NCBI Taxonomy" id="1233043"/>
    <lineage>
        <taxon>Eukaryota</taxon>
        <taxon>Fungi</taxon>
        <taxon>Dikarya</taxon>
        <taxon>Ascomycota</taxon>
        <taxon>Saccharomycotina</taxon>
        <taxon>Lipomycetes</taxon>
        <taxon>Lipomycetales</taxon>
        <taxon>Lipomycetaceae</taxon>
        <taxon>Lipomyces</taxon>
    </lineage>
</organism>